<dbReference type="Proteomes" id="UP001201980">
    <property type="component" value="Unassembled WGS sequence"/>
</dbReference>
<organism evidence="3 4">
    <name type="scientific">Zalerion maritima</name>
    <dbReference type="NCBI Taxonomy" id="339359"/>
    <lineage>
        <taxon>Eukaryota</taxon>
        <taxon>Fungi</taxon>
        <taxon>Dikarya</taxon>
        <taxon>Ascomycota</taxon>
        <taxon>Pezizomycotina</taxon>
        <taxon>Sordariomycetes</taxon>
        <taxon>Lulworthiomycetidae</taxon>
        <taxon>Lulworthiales</taxon>
        <taxon>Lulworthiaceae</taxon>
        <taxon>Zalerion</taxon>
    </lineage>
</organism>
<dbReference type="Gene3D" id="3.60.130.10">
    <property type="entry name" value="Clavaminate synthase-like"/>
    <property type="match status" value="1"/>
</dbReference>
<dbReference type="InterPro" id="IPR050411">
    <property type="entry name" value="AlphaKG_dependent_hydroxylases"/>
</dbReference>
<evidence type="ECO:0000313" key="3">
    <source>
        <dbReference type="EMBL" id="KAJ2903844.1"/>
    </source>
</evidence>
<dbReference type="Pfam" id="PF02668">
    <property type="entry name" value="TauD"/>
    <property type="match status" value="1"/>
</dbReference>
<keyword evidence="1" id="KW-0560">Oxidoreductase</keyword>
<comment type="caution">
    <text evidence="3">The sequence shown here is derived from an EMBL/GenBank/DDBJ whole genome shotgun (WGS) entry which is preliminary data.</text>
</comment>
<feature type="domain" description="TauD/TfdA-like" evidence="2">
    <location>
        <begin position="95"/>
        <end position="347"/>
    </location>
</feature>
<dbReference type="GO" id="GO:0016491">
    <property type="term" value="F:oxidoreductase activity"/>
    <property type="evidence" value="ECO:0007669"/>
    <property type="project" value="UniProtKB-KW"/>
</dbReference>
<dbReference type="InterPro" id="IPR042098">
    <property type="entry name" value="TauD-like_sf"/>
</dbReference>
<evidence type="ECO:0000259" key="2">
    <source>
        <dbReference type="Pfam" id="PF02668"/>
    </source>
</evidence>
<dbReference type="SUPFAM" id="SSF51197">
    <property type="entry name" value="Clavaminate synthase-like"/>
    <property type="match status" value="1"/>
</dbReference>
<dbReference type="PANTHER" id="PTHR10696">
    <property type="entry name" value="GAMMA-BUTYROBETAINE HYDROXYLASE-RELATED"/>
    <property type="match status" value="1"/>
</dbReference>
<sequence length="418" mass="45924">MTPQISTSTRITLDVPGNQIHEAPTTLTPNMKSLNTMLDIAPAGLPHSVKGSLVWSGPNLANDKGYTFILSAQDVAEVEKALESFKQLGLDGDEITVSNFSLPTLGTKLQECARSLYDGMGFAVIRGLDSAKYSDEDNLMIYLGISGYIADVRGVQDKKGNMLVHVTDSKKWSKVPLALRHGIHQPGTLSFHSDMPAEILALQVRQCAEEGGATCVSSVWTAYNELMLCHPEELQALATPNWPIQVSGKQHRFMYAPLVQVVDGKVFACLDASRLGSHPTSEPGRVPNLSPTQVRALSALMEVASRHQLRIESKAGDLIFVNNFAMLHARERYKDGETTSRHIVRMWLRNTSLGWTIPDSMNSAWMTAFQPRKTFTELYPVVPSPDYEIPKYTSGSAAFIVEDSSSDEIEEVFPGPST</sequence>
<gene>
    <name evidence="3" type="ORF">MKZ38_009227</name>
</gene>
<protein>
    <recommendedName>
        <fullName evidence="2">TauD/TfdA-like domain-containing protein</fullName>
    </recommendedName>
</protein>
<name>A0AAD5RTG6_9PEZI</name>
<evidence type="ECO:0000256" key="1">
    <source>
        <dbReference type="ARBA" id="ARBA00023002"/>
    </source>
</evidence>
<reference evidence="3" key="1">
    <citation type="submission" date="2022-07" db="EMBL/GenBank/DDBJ databases">
        <title>Draft genome sequence of Zalerion maritima ATCC 34329, a (micro)plastics degrading marine fungus.</title>
        <authorList>
            <person name="Paco A."/>
            <person name="Goncalves M.F.M."/>
            <person name="Rocha-Santos T.A.P."/>
            <person name="Alves A."/>
        </authorList>
    </citation>
    <scope>NUCLEOTIDE SEQUENCE</scope>
    <source>
        <strain evidence="3">ATCC 34329</strain>
    </source>
</reference>
<accession>A0AAD5RTG6</accession>
<evidence type="ECO:0000313" key="4">
    <source>
        <dbReference type="Proteomes" id="UP001201980"/>
    </source>
</evidence>
<proteinExistence type="predicted"/>
<dbReference type="AlphaFoldDB" id="A0AAD5RTG6"/>
<dbReference type="InterPro" id="IPR003819">
    <property type="entry name" value="TauD/TfdA-like"/>
</dbReference>
<dbReference type="PANTHER" id="PTHR10696:SF54">
    <property type="entry name" value="FAMILY OXIDOREDUCTASE, PUTATIVE (AFU_ORTHOLOGUE AFUA_4G13850)-RELATED"/>
    <property type="match status" value="1"/>
</dbReference>
<dbReference type="EMBL" id="JAKWBI020000069">
    <property type="protein sequence ID" value="KAJ2903844.1"/>
    <property type="molecule type" value="Genomic_DNA"/>
</dbReference>
<keyword evidence="4" id="KW-1185">Reference proteome</keyword>